<protein>
    <submittedName>
        <fullName evidence="4">Alpha/beta hydrolase fold</fullName>
    </submittedName>
</protein>
<dbReference type="InterPro" id="IPR000639">
    <property type="entry name" value="Epox_hydrolase-like"/>
</dbReference>
<keyword evidence="1 4" id="KW-0378">Hydrolase</keyword>
<dbReference type="Gene3D" id="3.40.50.1820">
    <property type="entry name" value="alpha/beta hydrolase"/>
    <property type="match status" value="1"/>
</dbReference>
<dbReference type="AlphaFoldDB" id="A7IG07"/>
<dbReference type="EMBL" id="CP000781">
    <property type="protein sequence ID" value="ABS66950.1"/>
    <property type="molecule type" value="Genomic_DNA"/>
</dbReference>
<evidence type="ECO:0000313" key="5">
    <source>
        <dbReference type="Proteomes" id="UP000002417"/>
    </source>
</evidence>
<dbReference type="HOGENOM" id="CLU_020336_7_1_5"/>
<name>A7IG07_XANP2</name>
<sequence length="321" mass="36047">MRTSPSPESRWRRSRPSAPRGPAEAMRKPDAPASHRIQAGGLDVHYLRAGRGRPLVLLHGWPEFSGVWEPLMARLAPDFDVIAPDLRGFGDTQKPDAGPSEKVSADLLAADLIALLDGLGLEGPVGLVSHDVGAVVGQSLGRSHPERFRGLFFFNCPYPGIGRRWAEPDHIREIWYHSFHCLPWAAAMVGSSREACRQYFSHFLRHWSADPHTFDDVLERWVDNFMKPGNLQGGFNWYLSMRAGRLALMKGEAPPVAPITVPTRVFWGDRDPVLRSEWMDRLPEYFLDLEASVAEGLGHFVHYEDPDRAAAEVRAFFHRVG</sequence>
<reference evidence="4 5" key="1">
    <citation type="submission" date="2007-07" db="EMBL/GenBank/DDBJ databases">
        <title>Complete sequence of chromosome of Xanthobacter autotrophicus Py2.</title>
        <authorList>
            <consortium name="US DOE Joint Genome Institute"/>
            <person name="Copeland A."/>
            <person name="Lucas S."/>
            <person name="Lapidus A."/>
            <person name="Barry K."/>
            <person name="Glavina del Rio T."/>
            <person name="Hammon N."/>
            <person name="Israni S."/>
            <person name="Dalin E."/>
            <person name="Tice H."/>
            <person name="Pitluck S."/>
            <person name="Sims D."/>
            <person name="Brettin T."/>
            <person name="Bruce D."/>
            <person name="Detter J.C."/>
            <person name="Han C."/>
            <person name="Tapia R."/>
            <person name="Brainard J."/>
            <person name="Schmutz J."/>
            <person name="Larimer F."/>
            <person name="Land M."/>
            <person name="Hauser L."/>
            <person name="Kyrpides N."/>
            <person name="Kim E."/>
            <person name="Ensigns S.A."/>
            <person name="Richardson P."/>
        </authorList>
    </citation>
    <scope>NUCLEOTIDE SEQUENCE [LARGE SCALE GENOMIC DNA]</scope>
    <source>
        <strain evidence="5">ATCC BAA-1158 / Py2</strain>
    </source>
</reference>
<feature type="domain" description="AB hydrolase-1" evidence="3">
    <location>
        <begin position="55"/>
        <end position="311"/>
    </location>
</feature>
<dbReference type="GO" id="GO:0016787">
    <property type="term" value="F:hydrolase activity"/>
    <property type="evidence" value="ECO:0007669"/>
    <property type="project" value="UniProtKB-KW"/>
</dbReference>
<dbReference type="InterPro" id="IPR029058">
    <property type="entry name" value="AB_hydrolase_fold"/>
</dbReference>
<gene>
    <name evidence="4" type="ordered locus">Xaut_1705</name>
</gene>
<dbReference type="PANTHER" id="PTHR43329">
    <property type="entry name" value="EPOXIDE HYDROLASE"/>
    <property type="match status" value="1"/>
</dbReference>
<feature type="region of interest" description="Disordered" evidence="2">
    <location>
        <begin position="1"/>
        <end position="34"/>
    </location>
</feature>
<proteinExistence type="predicted"/>
<accession>A7IG07</accession>
<evidence type="ECO:0000256" key="1">
    <source>
        <dbReference type="ARBA" id="ARBA00022801"/>
    </source>
</evidence>
<evidence type="ECO:0000259" key="3">
    <source>
        <dbReference type="Pfam" id="PF12697"/>
    </source>
</evidence>
<dbReference type="PhylomeDB" id="A7IG07"/>
<organism evidence="4 5">
    <name type="scientific">Xanthobacter autotrophicus (strain ATCC BAA-1158 / Py2)</name>
    <dbReference type="NCBI Taxonomy" id="78245"/>
    <lineage>
        <taxon>Bacteria</taxon>
        <taxon>Pseudomonadati</taxon>
        <taxon>Pseudomonadota</taxon>
        <taxon>Alphaproteobacteria</taxon>
        <taxon>Hyphomicrobiales</taxon>
        <taxon>Xanthobacteraceae</taxon>
        <taxon>Xanthobacter</taxon>
    </lineage>
</organism>
<dbReference type="KEGG" id="xau:Xaut_1705"/>
<dbReference type="eggNOG" id="COG2267">
    <property type="taxonomic scope" value="Bacteria"/>
</dbReference>
<evidence type="ECO:0000256" key="2">
    <source>
        <dbReference type="SAM" id="MobiDB-lite"/>
    </source>
</evidence>
<dbReference type="Proteomes" id="UP000002417">
    <property type="component" value="Chromosome"/>
</dbReference>
<dbReference type="InterPro" id="IPR000073">
    <property type="entry name" value="AB_hydrolase_1"/>
</dbReference>
<dbReference type="SUPFAM" id="SSF53474">
    <property type="entry name" value="alpha/beta-Hydrolases"/>
    <property type="match status" value="1"/>
</dbReference>
<keyword evidence="5" id="KW-1185">Reference proteome</keyword>
<dbReference type="STRING" id="78245.Xaut_1705"/>
<evidence type="ECO:0000313" key="4">
    <source>
        <dbReference type="EMBL" id="ABS66950.1"/>
    </source>
</evidence>
<dbReference type="PRINTS" id="PR00412">
    <property type="entry name" value="EPOXHYDRLASE"/>
</dbReference>
<dbReference type="Pfam" id="PF12697">
    <property type="entry name" value="Abhydrolase_6"/>
    <property type="match status" value="1"/>
</dbReference>
<dbReference type="ESTHER" id="xanp2-q26us8">
    <property type="family name" value="Epoxide_hydrolase"/>
</dbReference>